<protein>
    <submittedName>
        <fullName evidence="1">Uncharacterized protein</fullName>
    </submittedName>
</protein>
<dbReference type="EMBL" id="CM037616">
    <property type="protein sequence ID" value="KAH7991877.1"/>
    <property type="molecule type" value="Genomic_DNA"/>
</dbReference>
<reference evidence="1" key="1">
    <citation type="submission" date="2021-08" db="EMBL/GenBank/DDBJ databases">
        <title>The first chromosome-level gecko genome reveals the dynamic sex chromosomes of Neotropical dwarf geckos (Sphaerodactylidae: Sphaerodactylus).</title>
        <authorList>
            <person name="Pinto B.J."/>
            <person name="Keating S.E."/>
            <person name="Gamble T."/>
        </authorList>
    </citation>
    <scope>NUCLEOTIDE SEQUENCE</scope>
    <source>
        <strain evidence="1">TG3544</strain>
    </source>
</reference>
<dbReference type="Proteomes" id="UP000827872">
    <property type="component" value="Linkage Group LG03"/>
</dbReference>
<comment type="caution">
    <text evidence="1">The sequence shown here is derived from an EMBL/GenBank/DDBJ whole genome shotgun (WGS) entry which is preliminary data.</text>
</comment>
<sequence>MLALVSCAKGAGTWPLQEWAQLTCVSPKCPVISPTLAHMLVQGCWLQKDVTAAALSPPGGQHGAEFNTEKTERLLFLHTAMYLKGKHILEQLLKFMPIEI</sequence>
<accession>A0ACB8EHQ5</accession>
<organism evidence="1 2">
    <name type="scientific">Sphaerodactylus townsendi</name>
    <dbReference type="NCBI Taxonomy" id="933632"/>
    <lineage>
        <taxon>Eukaryota</taxon>
        <taxon>Metazoa</taxon>
        <taxon>Chordata</taxon>
        <taxon>Craniata</taxon>
        <taxon>Vertebrata</taxon>
        <taxon>Euteleostomi</taxon>
        <taxon>Lepidosauria</taxon>
        <taxon>Squamata</taxon>
        <taxon>Bifurcata</taxon>
        <taxon>Gekkota</taxon>
        <taxon>Sphaerodactylidae</taxon>
        <taxon>Sphaerodactylus</taxon>
    </lineage>
</organism>
<evidence type="ECO:0000313" key="1">
    <source>
        <dbReference type="EMBL" id="KAH7991877.1"/>
    </source>
</evidence>
<keyword evidence="2" id="KW-1185">Reference proteome</keyword>
<name>A0ACB8EHQ5_9SAUR</name>
<proteinExistence type="predicted"/>
<gene>
    <name evidence="1" type="ORF">K3G42_015670</name>
</gene>
<evidence type="ECO:0000313" key="2">
    <source>
        <dbReference type="Proteomes" id="UP000827872"/>
    </source>
</evidence>